<organism evidence="1 2">
    <name type="scientific">Puccinia striiformis f. sp. tritici</name>
    <dbReference type="NCBI Taxonomy" id="168172"/>
    <lineage>
        <taxon>Eukaryota</taxon>
        <taxon>Fungi</taxon>
        <taxon>Dikarya</taxon>
        <taxon>Basidiomycota</taxon>
        <taxon>Pucciniomycotina</taxon>
        <taxon>Pucciniomycetes</taxon>
        <taxon>Pucciniales</taxon>
        <taxon>Pucciniaceae</taxon>
        <taxon>Puccinia</taxon>
    </lineage>
</organism>
<dbReference type="EMBL" id="CM045871">
    <property type="protein sequence ID" value="KAI7951804.1"/>
    <property type="molecule type" value="Genomic_DNA"/>
</dbReference>
<keyword evidence="2" id="KW-1185">Reference proteome</keyword>
<sequence>MEFFPAEFLIFLGKHYIISLAFFCENKLMLFCSFTSHDESSFSERGAPATQLIVNQNTERWSLLPAISIGGVIALTTTIETFQGPQFEHFLEFDLLPRMNRYPDVNSVIVCDNSRTHRRARTCQLCDAAELNPIELCFASIKQELRDSQNLSYVADTEWEIRQVAADVMNAEFCYKLYAHRGYCVLSN</sequence>
<evidence type="ECO:0000313" key="2">
    <source>
        <dbReference type="Proteomes" id="UP001060170"/>
    </source>
</evidence>
<name>A0ACC0EEL6_9BASI</name>
<reference evidence="2" key="1">
    <citation type="journal article" date="2018" name="BMC Genomics">
        <title>Genomic insights into host adaptation between the wheat stripe rust pathogen (Puccinia striiformis f. sp. tritici) and the barley stripe rust pathogen (Puccinia striiformis f. sp. hordei).</title>
        <authorList>
            <person name="Xia C."/>
            <person name="Wang M."/>
            <person name="Yin C."/>
            <person name="Cornejo O.E."/>
            <person name="Hulbert S.H."/>
            <person name="Chen X."/>
        </authorList>
    </citation>
    <scope>NUCLEOTIDE SEQUENCE [LARGE SCALE GENOMIC DNA]</scope>
    <source>
        <strain evidence="2">93-210</strain>
    </source>
</reference>
<evidence type="ECO:0000313" key="1">
    <source>
        <dbReference type="EMBL" id="KAI7951804.1"/>
    </source>
</evidence>
<dbReference type="Proteomes" id="UP001060170">
    <property type="component" value="Chromosome 7"/>
</dbReference>
<reference evidence="1 2" key="3">
    <citation type="journal article" date="2022" name="Microbiol. Spectr.">
        <title>Folding features and dynamics of 3D genome architecture in plant fungal pathogens.</title>
        <authorList>
            <person name="Xia C."/>
        </authorList>
    </citation>
    <scope>NUCLEOTIDE SEQUENCE [LARGE SCALE GENOMIC DNA]</scope>
    <source>
        <strain evidence="1 2">93-210</strain>
    </source>
</reference>
<protein>
    <submittedName>
        <fullName evidence="1">Uncharacterized protein</fullName>
    </submittedName>
</protein>
<proteinExistence type="predicted"/>
<reference evidence="2" key="2">
    <citation type="journal article" date="2018" name="Mol. Plant Microbe Interact.">
        <title>Genome sequence resources for the wheat stripe rust pathogen (Puccinia striiformis f. sp. tritici) and the barley stripe rust pathogen (Puccinia striiformis f. sp. hordei).</title>
        <authorList>
            <person name="Xia C."/>
            <person name="Wang M."/>
            <person name="Yin C."/>
            <person name="Cornejo O.E."/>
            <person name="Hulbert S.H."/>
            <person name="Chen X."/>
        </authorList>
    </citation>
    <scope>NUCLEOTIDE SEQUENCE [LARGE SCALE GENOMIC DNA]</scope>
    <source>
        <strain evidence="2">93-210</strain>
    </source>
</reference>
<comment type="caution">
    <text evidence="1">The sequence shown here is derived from an EMBL/GenBank/DDBJ whole genome shotgun (WGS) entry which is preliminary data.</text>
</comment>
<accession>A0ACC0EEL6</accession>
<gene>
    <name evidence="1" type="ORF">MJO28_007488</name>
</gene>